<evidence type="ECO:0000259" key="5">
    <source>
        <dbReference type="Pfam" id="PF12802"/>
    </source>
</evidence>
<dbReference type="EMBL" id="JAVDUM010000005">
    <property type="protein sequence ID" value="MDR6866778.1"/>
    <property type="molecule type" value="Genomic_DNA"/>
</dbReference>
<evidence type="ECO:0000256" key="4">
    <source>
        <dbReference type="SAM" id="MobiDB-lite"/>
    </source>
</evidence>
<dbReference type="RefSeq" id="WP_310018905.1">
    <property type="nucleotide sequence ID" value="NZ_JAVDUM010000005.1"/>
</dbReference>
<gene>
    <name evidence="6" type="ORF">J2Y69_001377</name>
</gene>
<comment type="caution">
    <text evidence="6">The sequence shown here is derived from an EMBL/GenBank/DDBJ whole genome shotgun (WGS) entry which is preliminary data.</text>
</comment>
<keyword evidence="1" id="KW-0805">Transcription regulation</keyword>
<dbReference type="Proteomes" id="UP001259347">
    <property type="component" value="Unassembled WGS sequence"/>
</dbReference>
<dbReference type="InterPro" id="IPR036390">
    <property type="entry name" value="WH_DNA-bd_sf"/>
</dbReference>
<dbReference type="SUPFAM" id="SSF46785">
    <property type="entry name" value="Winged helix' DNA-binding domain"/>
    <property type="match status" value="1"/>
</dbReference>
<keyword evidence="3" id="KW-0804">Transcription</keyword>
<accession>A0ABU1SBZ8</accession>
<dbReference type="PANTHER" id="PTHR38465:SF2">
    <property type="entry name" value="HTH-TYPE TRANSCRIPTIONAL REGULATOR MMPR5"/>
    <property type="match status" value="1"/>
</dbReference>
<organism evidence="6 7">
    <name type="scientific">Microbacterium resistens</name>
    <dbReference type="NCBI Taxonomy" id="156977"/>
    <lineage>
        <taxon>Bacteria</taxon>
        <taxon>Bacillati</taxon>
        <taxon>Actinomycetota</taxon>
        <taxon>Actinomycetes</taxon>
        <taxon>Micrococcales</taxon>
        <taxon>Microbacteriaceae</taxon>
        <taxon>Microbacterium</taxon>
    </lineage>
</organism>
<dbReference type="InterPro" id="IPR052362">
    <property type="entry name" value="HTH-GbsR_regulator"/>
</dbReference>
<evidence type="ECO:0000313" key="6">
    <source>
        <dbReference type="EMBL" id="MDR6866778.1"/>
    </source>
</evidence>
<feature type="region of interest" description="Disordered" evidence="4">
    <location>
        <begin position="1"/>
        <end position="30"/>
    </location>
</feature>
<dbReference type="InterPro" id="IPR000835">
    <property type="entry name" value="HTH_MarR-typ"/>
</dbReference>
<reference evidence="6 7" key="1">
    <citation type="submission" date="2023-07" db="EMBL/GenBank/DDBJ databases">
        <title>Sorghum-associated microbial communities from plants grown in Nebraska, USA.</title>
        <authorList>
            <person name="Schachtman D."/>
        </authorList>
    </citation>
    <scope>NUCLEOTIDE SEQUENCE [LARGE SCALE GENOMIC DNA]</scope>
    <source>
        <strain evidence="6 7">2980</strain>
    </source>
</reference>
<evidence type="ECO:0000256" key="2">
    <source>
        <dbReference type="ARBA" id="ARBA00023125"/>
    </source>
</evidence>
<dbReference type="Pfam" id="PF12802">
    <property type="entry name" value="MarR_2"/>
    <property type="match status" value="1"/>
</dbReference>
<dbReference type="InterPro" id="IPR036388">
    <property type="entry name" value="WH-like_DNA-bd_sf"/>
</dbReference>
<sequence>MTARPQGKRKAVNRSVEPVEDARPGTGPAEDAHLGIDAAEEAAAMIAGVGFPRMPGRVMMALIAAPAEGYTAADLAERLGVSAAAVSGAVRYLQTIQVVRRMSRPEERRDRYVIVADTWYGLMTNNGPIYERLAAHIEAIGLAHADDHAARDRADEMAAFFRFMAARMPQLIDEWEAQRAAPSA</sequence>
<dbReference type="GO" id="GO:0003677">
    <property type="term" value="F:DNA binding"/>
    <property type="evidence" value="ECO:0007669"/>
    <property type="project" value="UniProtKB-KW"/>
</dbReference>
<dbReference type="PANTHER" id="PTHR38465">
    <property type="entry name" value="HTH-TYPE TRANSCRIPTIONAL REGULATOR MJ1563-RELATED"/>
    <property type="match status" value="1"/>
</dbReference>
<dbReference type="Gene3D" id="1.10.10.10">
    <property type="entry name" value="Winged helix-like DNA-binding domain superfamily/Winged helix DNA-binding domain"/>
    <property type="match status" value="1"/>
</dbReference>
<name>A0ABU1SBZ8_9MICO</name>
<evidence type="ECO:0000256" key="1">
    <source>
        <dbReference type="ARBA" id="ARBA00023015"/>
    </source>
</evidence>
<protein>
    <submittedName>
        <fullName evidence="6">DNA-binding transcriptional regulator GbsR (MarR family)</fullName>
    </submittedName>
</protein>
<proteinExistence type="predicted"/>
<keyword evidence="2 6" id="KW-0238">DNA-binding</keyword>
<feature type="domain" description="HTH marR-type" evidence="5">
    <location>
        <begin position="50"/>
        <end position="109"/>
    </location>
</feature>
<evidence type="ECO:0000256" key="3">
    <source>
        <dbReference type="ARBA" id="ARBA00023163"/>
    </source>
</evidence>
<evidence type="ECO:0000313" key="7">
    <source>
        <dbReference type="Proteomes" id="UP001259347"/>
    </source>
</evidence>
<feature type="compositionally biased region" description="Basic residues" evidence="4">
    <location>
        <begin position="1"/>
        <end position="12"/>
    </location>
</feature>
<keyword evidence="7" id="KW-1185">Reference proteome</keyword>